<name>K9W7Z8_9CYAN</name>
<dbReference type="OrthoDB" id="3692448at2"/>
<dbReference type="RefSeq" id="WP_015179999.1">
    <property type="nucleotide sequence ID" value="NC_019734.1"/>
</dbReference>
<dbReference type="PATRIC" id="fig|1173022.3.peg.5185"/>
<gene>
    <name evidence="2" type="ORF">Cri9333_4800</name>
</gene>
<geneLocation type="plasmid" evidence="2 3">
    <name>pCRI9333.02</name>
</geneLocation>
<feature type="coiled-coil region" evidence="1">
    <location>
        <begin position="102"/>
        <end position="129"/>
    </location>
</feature>
<evidence type="ECO:0000313" key="2">
    <source>
        <dbReference type="EMBL" id="AFZ15570.1"/>
    </source>
</evidence>
<keyword evidence="2" id="KW-0614">Plasmid</keyword>
<dbReference type="KEGG" id="cep:Cri9333_4800"/>
<keyword evidence="3" id="KW-1185">Reference proteome</keyword>
<accession>K9W7Z8</accession>
<dbReference type="Proteomes" id="UP000010472">
    <property type="component" value="Plasmid pCRI9333.02"/>
</dbReference>
<protein>
    <submittedName>
        <fullName evidence="2">Uncharacterized protein</fullName>
    </submittedName>
</protein>
<reference evidence="2 3" key="1">
    <citation type="submission" date="2012-06" db="EMBL/GenBank/DDBJ databases">
        <title>Finished plasmid 2 of genome of Crinalium epipsammum PCC 9333.</title>
        <authorList>
            <consortium name="US DOE Joint Genome Institute"/>
            <person name="Gugger M."/>
            <person name="Coursin T."/>
            <person name="Rippka R."/>
            <person name="Tandeau De Marsac N."/>
            <person name="Huntemann M."/>
            <person name="Wei C.-L."/>
            <person name="Han J."/>
            <person name="Detter J.C."/>
            <person name="Han C."/>
            <person name="Tapia R."/>
            <person name="Davenport K."/>
            <person name="Daligault H."/>
            <person name="Erkkila T."/>
            <person name="Gu W."/>
            <person name="Munk A.C.C."/>
            <person name="Teshima H."/>
            <person name="Xu Y."/>
            <person name="Chain P."/>
            <person name="Chen A."/>
            <person name="Krypides N."/>
            <person name="Mavromatis K."/>
            <person name="Markowitz V."/>
            <person name="Szeto E."/>
            <person name="Ivanova N."/>
            <person name="Mikhailova N."/>
            <person name="Ovchinnikova G."/>
            <person name="Pagani I."/>
            <person name="Pati A."/>
            <person name="Goodwin L."/>
            <person name="Peters L."/>
            <person name="Pitluck S."/>
            <person name="Woyke T."/>
            <person name="Kerfeld C."/>
        </authorList>
    </citation>
    <scope>NUCLEOTIDE SEQUENCE [LARGE SCALE GENOMIC DNA]</scope>
    <source>
        <strain evidence="2 3">PCC 9333</strain>
        <plasmid evidence="3">Plasmid pCRI9333.02</plasmid>
    </source>
</reference>
<dbReference type="AlphaFoldDB" id="K9W7Z8"/>
<evidence type="ECO:0000313" key="3">
    <source>
        <dbReference type="Proteomes" id="UP000010472"/>
    </source>
</evidence>
<sequence length="184" mass="21142">MTDVALQLNPYLIARLLEVDEKLPDRKISVYSITRKQLRELTFLVHKLALIVKEQWDELPIEKKNSIKNLLTIRNSANITSKTSFNLFAQIMAFLKLLWLEVRLGNKQISAFEEAIDNLERNLLEQIQSDSATKVITKNDWLVYNQEALASVERGLEQAASNQGRYLGSFAQYADLDVDDEVED</sequence>
<dbReference type="EMBL" id="CP003622">
    <property type="protein sequence ID" value="AFZ15570.1"/>
    <property type="molecule type" value="Genomic_DNA"/>
</dbReference>
<dbReference type="HOGENOM" id="CLU_1465899_0_0_3"/>
<organism evidence="2 3">
    <name type="scientific">Crinalium epipsammum PCC 9333</name>
    <dbReference type="NCBI Taxonomy" id="1173022"/>
    <lineage>
        <taxon>Bacteria</taxon>
        <taxon>Bacillati</taxon>
        <taxon>Cyanobacteriota</taxon>
        <taxon>Cyanophyceae</taxon>
        <taxon>Gomontiellales</taxon>
        <taxon>Gomontiellaceae</taxon>
        <taxon>Crinalium</taxon>
    </lineage>
</organism>
<proteinExistence type="predicted"/>
<keyword evidence="1" id="KW-0175">Coiled coil</keyword>
<evidence type="ECO:0000256" key="1">
    <source>
        <dbReference type="SAM" id="Coils"/>
    </source>
</evidence>